<name>A0A562NBG3_9RHOB</name>
<dbReference type="Pfam" id="PF03576">
    <property type="entry name" value="Peptidase_S58"/>
    <property type="match status" value="1"/>
</dbReference>
<comment type="similarity">
    <text evidence="1">Belongs to the peptidase S58 family.</text>
</comment>
<keyword evidence="2" id="KW-0378">Hydrolase</keyword>
<protein>
    <submittedName>
        <fullName evidence="2">D-aminopeptidase</fullName>
    </submittedName>
</protein>
<organism evidence="2 3">
    <name type="scientific">Paracoccus sulfuroxidans</name>
    <dbReference type="NCBI Taxonomy" id="384678"/>
    <lineage>
        <taxon>Bacteria</taxon>
        <taxon>Pseudomonadati</taxon>
        <taxon>Pseudomonadota</taxon>
        <taxon>Alphaproteobacteria</taxon>
        <taxon>Rhodobacterales</taxon>
        <taxon>Paracoccaceae</taxon>
        <taxon>Paracoccus</taxon>
    </lineage>
</organism>
<proteinExistence type="inferred from homology"/>
<dbReference type="Gene3D" id="3.60.70.12">
    <property type="entry name" value="L-amino peptidase D-ALA esterase/amidase"/>
    <property type="match status" value="1"/>
</dbReference>
<gene>
    <name evidence="2" type="ORF">IQ24_03653</name>
</gene>
<keyword evidence="2" id="KW-0645">Protease</keyword>
<dbReference type="AlphaFoldDB" id="A0A562NBG3"/>
<reference evidence="2 3" key="1">
    <citation type="journal article" date="2015" name="Stand. Genomic Sci.">
        <title>Genomic Encyclopedia of Bacterial and Archaeal Type Strains, Phase III: the genomes of soil and plant-associated and newly described type strains.</title>
        <authorList>
            <person name="Whitman W.B."/>
            <person name="Woyke T."/>
            <person name="Klenk H.P."/>
            <person name="Zhou Y."/>
            <person name="Lilburn T.G."/>
            <person name="Beck B.J."/>
            <person name="De Vos P."/>
            <person name="Vandamme P."/>
            <person name="Eisen J.A."/>
            <person name="Garrity G."/>
            <person name="Hugenholtz P."/>
            <person name="Kyrpides N.C."/>
        </authorList>
    </citation>
    <scope>NUCLEOTIDE SEQUENCE [LARGE SCALE GENOMIC DNA]</scope>
    <source>
        <strain evidence="2 3">CGMCC 1.5364</strain>
    </source>
</reference>
<evidence type="ECO:0000313" key="3">
    <source>
        <dbReference type="Proteomes" id="UP000316225"/>
    </source>
</evidence>
<dbReference type="Proteomes" id="UP000316225">
    <property type="component" value="Unassembled WGS sequence"/>
</dbReference>
<dbReference type="GO" id="GO:0004177">
    <property type="term" value="F:aminopeptidase activity"/>
    <property type="evidence" value="ECO:0007669"/>
    <property type="project" value="UniProtKB-KW"/>
</dbReference>
<evidence type="ECO:0000313" key="2">
    <source>
        <dbReference type="EMBL" id="TWI29443.1"/>
    </source>
</evidence>
<dbReference type="EMBL" id="VLKU01000014">
    <property type="protein sequence ID" value="TWI29443.1"/>
    <property type="molecule type" value="Genomic_DNA"/>
</dbReference>
<dbReference type="InterPro" id="IPR005321">
    <property type="entry name" value="Peptidase_S58_DmpA"/>
</dbReference>
<dbReference type="OrthoDB" id="9770388at2"/>
<evidence type="ECO:0000256" key="1">
    <source>
        <dbReference type="ARBA" id="ARBA00007068"/>
    </source>
</evidence>
<dbReference type="PANTHER" id="PTHR36512">
    <property type="entry name" value="D-AMINOPEPTIDASE"/>
    <property type="match status" value="1"/>
</dbReference>
<keyword evidence="3" id="KW-1185">Reference proteome</keyword>
<keyword evidence="2" id="KW-0031">Aminopeptidase</keyword>
<dbReference type="PANTHER" id="PTHR36512:SF3">
    <property type="entry name" value="BLR5678 PROTEIN"/>
    <property type="match status" value="1"/>
</dbReference>
<dbReference type="SUPFAM" id="SSF56266">
    <property type="entry name" value="DmpA/ArgJ-like"/>
    <property type="match status" value="1"/>
</dbReference>
<sequence length="333" mass="34100">MTPLLPPEGWYSLPAGPENSITDVPGVAVGQVTVNRGQTISGVTAVLPHGGDLYRDPVPAGAAILNGFGKSLGLVQLMELGEISTPILLSNTFAVPVCANALIRAACLANPRIGNALPTVNPLVLECNDGGVNCIEGLGLTEDDANAALAAALPQPPQQGTVGAGQGMRSFGLSGGIGTASRRVEGWALGTLVLSNFGKAGELRVFGQRILPAAAATPAEKGSIIILYATDAPLDARQLTRIARRAAAGLGRLGSYLGHGSGDIAVAFSTARPGQGQALLPDDRLDPFFLAAVETLEQAVLNALWHARPMPTRDGQAGRVLAEIYQSPSSSPA</sequence>
<dbReference type="RefSeq" id="WP_145399709.1">
    <property type="nucleotide sequence ID" value="NZ_VLKU01000014.1"/>
</dbReference>
<dbReference type="InterPro" id="IPR016117">
    <property type="entry name" value="ArgJ-like_dom_sf"/>
</dbReference>
<accession>A0A562NBG3</accession>
<comment type="caution">
    <text evidence="2">The sequence shown here is derived from an EMBL/GenBank/DDBJ whole genome shotgun (WGS) entry which is preliminary data.</text>
</comment>